<reference evidence="2 3" key="1">
    <citation type="submission" date="2014-01" db="EMBL/GenBank/DDBJ databases">
        <title>Full genme sequencing of cellulolytic bacterium Gynuella sunshinyii YC6258T gen. nov., sp. nov.</title>
        <authorList>
            <person name="Khan H."/>
            <person name="Chung E.J."/>
            <person name="Chung Y.R."/>
        </authorList>
    </citation>
    <scope>NUCLEOTIDE SEQUENCE [LARGE SCALE GENOMIC DNA]</scope>
    <source>
        <strain evidence="2 3">YC6258</strain>
    </source>
</reference>
<dbReference type="GO" id="GO:0016020">
    <property type="term" value="C:membrane"/>
    <property type="evidence" value="ECO:0007669"/>
    <property type="project" value="GOC"/>
</dbReference>
<evidence type="ECO:0000259" key="1">
    <source>
        <dbReference type="Pfam" id="PF03372"/>
    </source>
</evidence>
<dbReference type="STRING" id="1445510.YC6258_00739"/>
<protein>
    <submittedName>
        <fullName evidence="2">Metal-dependent hydrolase</fullName>
    </submittedName>
</protein>
<dbReference type="PANTHER" id="PTHR14859:SF15">
    <property type="entry name" value="ENDONUCLEASE_EXONUCLEASE_PHOSPHATASE DOMAIN-CONTAINING PROTEIN"/>
    <property type="match status" value="1"/>
</dbReference>
<dbReference type="HOGENOM" id="CLU_060500_4_2_6"/>
<keyword evidence="2" id="KW-0378">Hydrolase</keyword>
<name>A0A0C5VRD2_9GAMM</name>
<accession>A0A0C5VRD2</accession>
<dbReference type="AlphaFoldDB" id="A0A0C5VRD2"/>
<organism evidence="2 3">
    <name type="scientific">Gynuella sunshinyii YC6258</name>
    <dbReference type="NCBI Taxonomy" id="1445510"/>
    <lineage>
        <taxon>Bacteria</taxon>
        <taxon>Pseudomonadati</taxon>
        <taxon>Pseudomonadota</taxon>
        <taxon>Gammaproteobacteria</taxon>
        <taxon>Oceanospirillales</taxon>
        <taxon>Saccharospirillaceae</taxon>
        <taxon>Gynuella</taxon>
    </lineage>
</organism>
<dbReference type="InterPro" id="IPR005135">
    <property type="entry name" value="Endo/exonuclease/phosphatase"/>
</dbReference>
<gene>
    <name evidence="2" type="ORF">YC6258_00739</name>
</gene>
<dbReference type="OrthoDB" id="5293344at2"/>
<dbReference type="GO" id="GO:0016787">
    <property type="term" value="F:hydrolase activity"/>
    <property type="evidence" value="ECO:0007669"/>
    <property type="project" value="UniProtKB-KW"/>
</dbReference>
<dbReference type="GO" id="GO:0006506">
    <property type="term" value="P:GPI anchor biosynthetic process"/>
    <property type="evidence" value="ECO:0007669"/>
    <property type="project" value="TreeGrafter"/>
</dbReference>
<dbReference type="Proteomes" id="UP000032266">
    <property type="component" value="Chromosome"/>
</dbReference>
<dbReference type="Gene3D" id="3.60.10.10">
    <property type="entry name" value="Endonuclease/exonuclease/phosphatase"/>
    <property type="match status" value="1"/>
</dbReference>
<evidence type="ECO:0000313" key="2">
    <source>
        <dbReference type="EMBL" id="AJQ92789.1"/>
    </source>
</evidence>
<dbReference type="PANTHER" id="PTHR14859">
    <property type="entry name" value="CALCOFLUOR WHITE HYPERSENSITIVE PROTEIN PRECURSOR"/>
    <property type="match status" value="1"/>
</dbReference>
<dbReference type="Pfam" id="PF03372">
    <property type="entry name" value="Exo_endo_phos"/>
    <property type="match status" value="1"/>
</dbReference>
<keyword evidence="3" id="KW-1185">Reference proteome</keyword>
<dbReference type="InterPro" id="IPR051916">
    <property type="entry name" value="GPI-anchor_lipid_remodeler"/>
</dbReference>
<dbReference type="SUPFAM" id="SSF56219">
    <property type="entry name" value="DNase I-like"/>
    <property type="match status" value="1"/>
</dbReference>
<feature type="domain" description="Endonuclease/exonuclease/phosphatase" evidence="1">
    <location>
        <begin position="28"/>
        <end position="255"/>
    </location>
</feature>
<sequence>MRRNHQLHFPENPALYYEARPANHLRMLSYNVQVGIRTEHYHHYITRAWQHILPSSARLKNLDSISALLKNFDLVALQEVDGGSFRSGFINQIEYLAEKAHHPYWYQQRNRNFGPLAQHSNGVLCKHKPIKVVQHELPGKIPGRGAIELVMGQVESPLTIIMVHLALGKRDQNQQLCYIRDLVCERANFILMGDLNVRAEKLVAHSALSGLSLYVPLHTRTYPSWKPTKALDHIVLSNHIKVHHLNALDHPVSDHLPVAIDFEWPHAG</sequence>
<dbReference type="EMBL" id="CP007142">
    <property type="protein sequence ID" value="AJQ92789.1"/>
    <property type="molecule type" value="Genomic_DNA"/>
</dbReference>
<proteinExistence type="predicted"/>
<evidence type="ECO:0000313" key="3">
    <source>
        <dbReference type="Proteomes" id="UP000032266"/>
    </source>
</evidence>
<dbReference type="KEGG" id="gsn:YC6258_00739"/>
<dbReference type="PATRIC" id="fig|1445510.3.peg.724"/>
<dbReference type="RefSeq" id="WP_044615772.1">
    <property type="nucleotide sequence ID" value="NZ_CP007142.1"/>
</dbReference>
<dbReference type="InterPro" id="IPR036691">
    <property type="entry name" value="Endo/exonu/phosph_ase_sf"/>
</dbReference>